<proteinExistence type="predicted"/>
<protein>
    <submittedName>
        <fullName evidence="3">Uncharacterized protein</fullName>
    </submittedName>
</protein>
<feature type="transmembrane region" description="Helical" evidence="2">
    <location>
        <begin position="20"/>
        <end position="39"/>
    </location>
</feature>
<evidence type="ECO:0000256" key="2">
    <source>
        <dbReference type="SAM" id="Phobius"/>
    </source>
</evidence>
<accession>A0A0H5RV92</accession>
<evidence type="ECO:0000313" key="3">
    <source>
        <dbReference type="EMBL" id="CRZ12669.1"/>
    </source>
</evidence>
<reference evidence="3" key="1">
    <citation type="submission" date="2015-04" db="EMBL/GenBank/DDBJ databases">
        <title>The genome sequence of the plant pathogenic Rhizarian Plasmodiophora brassicae reveals insights in its biotrophic life cycle and the origin of chitin synthesis.</title>
        <authorList>
            <person name="Schwelm A."/>
            <person name="Fogelqvist J."/>
            <person name="Knaust A."/>
            <person name="Julke S."/>
            <person name="Lilja T."/>
            <person name="Dhandapani V."/>
            <person name="Bonilla-Rosso G."/>
            <person name="Karlsson M."/>
            <person name="Shevchenko A."/>
            <person name="Choi S.R."/>
            <person name="Kim H.G."/>
            <person name="Park J.Y."/>
            <person name="Lim Y.P."/>
            <person name="Ludwig-Muller J."/>
            <person name="Dixelius C."/>
        </authorList>
    </citation>
    <scope>NUCLEOTIDE SEQUENCE</scope>
    <source>
        <tissue evidence="3">Potato root galls</tissue>
    </source>
</reference>
<dbReference type="AlphaFoldDB" id="A0A0H5RV92"/>
<name>A0A0H5RV92_9EUKA</name>
<keyword evidence="2" id="KW-0472">Membrane</keyword>
<evidence type="ECO:0000256" key="1">
    <source>
        <dbReference type="SAM" id="MobiDB-lite"/>
    </source>
</evidence>
<sequence length="186" mass="20946">PSSISNPFSILFVNHIMSPISSSLLVLAVVVIGAAVADYGGDYDHDDYHDGDVDGYHKSQNEFHADTDGNLLHNNKQYDHIDDERFQTHLEHEKVHHHAHNPQNDLDVRDFEENILTPTDKHVVEEEIVETHHVADEDAPAHEHFGSMLDHGHTYESLHNPHMDGQGHEAGVDTIGPNNGHAHHWE</sequence>
<keyword evidence="2" id="KW-1133">Transmembrane helix</keyword>
<feature type="region of interest" description="Disordered" evidence="1">
    <location>
        <begin position="164"/>
        <end position="186"/>
    </location>
</feature>
<keyword evidence="2" id="KW-0812">Transmembrane</keyword>
<organism evidence="3">
    <name type="scientific">Spongospora subterranea</name>
    <dbReference type="NCBI Taxonomy" id="70186"/>
    <lineage>
        <taxon>Eukaryota</taxon>
        <taxon>Sar</taxon>
        <taxon>Rhizaria</taxon>
        <taxon>Endomyxa</taxon>
        <taxon>Phytomyxea</taxon>
        <taxon>Plasmodiophorida</taxon>
        <taxon>Plasmodiophoridae</taxon>
        <taxon>Spongospora</taxon>
    </lineage>
</organism>
<feature type="non-terminal residue" evidence="3">
    <location>
        <position position="1"/>
    </location>
</feature>
<dbReference type="EMBL" id="HACM01012227">
    <property type="protein sequence ID" value="CRZ12669.1"/>
    <property type="molecule type" value="Transcribed_RNA"/>
</dbReference>